<dbReference type="GO" id="GO:0005737">
    <property type="term" value="C:cytoplasm"/>
    <property type="evidence" value="ECO:0007669"/>
    <property type="project" value="TreeGrafter"/>
</dbReference>
<evidence type="ECO:0000313" key="3">
    <source>
        <dbReference type="EMBL" id="UXH32116.1"/>
    </source>
</evidence>
<protein>
    <submittedName>
        <fullName evidence="3">Archaeosine tRNA-ribosyltransferase</fullName>
    </submittedName>
</protein>
<dbReference type="AlphaFoldDB" id="A0A9E7RUN3"/>
<dbReference type="GeneID" id="75106008"/>
<accession>A0A9E7RUN3</accession>
<keyword evidence="1" id="KW-0819">tRNA processing</keyword>
<sequence>MKVDDYQIKIHDGPARYGMVGGAETPLLLKHEEMEIAEYETLPYSIPRELAEWGVAETLRMASGSDAEYAFIHGSMYRDLRVKCALELEDLDFRRLIVANMDELLQRPRDLVETVTSLREALKPDTLLCSTFSHPAFIPLLAYMGMDIFSDALAEFYGRLNVFLTETHTYPLNEYRLYEMGAEELVEENRRTLNLVIREVRERIKKGTLRNLVEERAASSPVNMSALRILDHEKQDFLQKYTQLY</sequence>
<proteinExistence type="predicted"/>
<gene>
    <name evidence="3" type="ORF">N5910_02110</name>
</gene>
<dbReference type="Pfam" id="PF01702">
    <property type="entry name" value="TGT"/>
    <property type="match status" value="1"/>
</dbReference>
<dbReference type="GO" id="GO:0002099">
    <property type="term" value="P:tRNA wobble guanine modification"/>
    <property type="evidence" value="ECO:0007669"/>
    <property type="project" value="TreeGrafter"/>
</dbReference>
<dbReference type="SUPFAM" id="SSF51713">
    <property type="entry name" value="tRNA-guanine transglycosylase"/>
    <property type="match status" value="1"/>
</dbReference>
<dbReference type="Proteomes" id="UP001065373">
    <property type="component" value="Chromosome"/>
</dbReference>
<evidence type="ECO:0000259" key="2">
    <source>
        <dbReference type="Pfam" id="PF01702"/>
    </source>
</evidence>
<dbReference type="EMBL" id="CP104550">
    <property type="protein sequence ID" value="UXH32116.1"/>
    <property type="molecule type" value="Genomic_DNA"/>
</dbReference>
<dbReference type="RefSeq" id="WP_261599714.1">
    <property type="nucleotide sequence ID" value="NZ_CP104550.1"/>
</dbReference>
<name>A0A9E7RUN3_METWO</name>
<feature type="domain" description="tRNA-guanine(15) transglycosylase-like" evidence="2">
    <location>
        <begin position="64"/>
        <end position="174"/>
    </location>
</feature>
<dbReference type="PANTHER" id="PTHR46499:SF2">
    <property type="entry name" value="ARCHAEOSINE SYNTHASE"/>
    <property type="match status" value="1"/>
</dbReference>
<reference evidence="3" key="1">
    <citation type="submission" date="2022-09" db="EMBL/GenBank/DDBJ databases">
        <title>Characterization of three MwoI isoschizomers from sequenced genome and metagenomes.</title>
        <authorList>
            <person name="Fomenkov A."/>
            <person name="Xu S.Y."/>
            <person name="Roberts R.J."/>
        </authorList>
    </citation>
    <scope>NUCLEOTIDE SEQUENCE</scope>
    <source>
        <strain evidence="3">DSM 2970</strain>
    </source>
</reference>
<dbReference type="InterPro" id="IPR002616">
    <property type="entry name" value="tRNA_ribo_trans-like"/>
</dbReference>
<evidence type="ECO:0000256" key="1">
    <source>
        <dbReference type="ARBA" id="ARBA00022694"/>
    </source>
</evidence>
<dbReference type="InterPro" id="IPR036511">
    <property type="entry name" value="TGT-like_sf"/>
</dbReference>
<organism evidence="3">
    <name type="scientific">Methanothermobacter wolfeii</name>
    <name type="common">Methanobacterium wolfei</name>
    <dbReference type="NCBI Taxonomy" id="145261"/>
    <lineage>
        <taxon>Archaea</taxon>
        <taxon>Methanobacteriati</taxon>
        <taxon>Methanobacteriota</taxon>
        <taxon>Methanomada group</taxon>
        <taxon>Methanobacteria</taxon>
        <taxon>Methanobacteriales</taxon>
        <taxon>Methanobacteriaceae</taxon>
        <taxon>Methanothermobacter</taxon>
    </lineage>
</organism>
<dbReference type="PANTHER" id="PTHR46499">
    <property type="entry name" value="QUEUINE TRNA-RIBOSYLTRANSFERASE"/>
    <property type="match status" value="1"/>
</dbReference>
<dbReference type="Gene3D" id="3.20.20.105">
    <property type="entry name" value="Queuine tRNA-ribosyltransferase-like"/>
    <property type="match status" value="1"/>
</dbReference>
<dbReference type="InterPro" id="IPR050076">
    <property type="entry name" value="ArchSynthase1/Queuine_TRR"/>
</dbReference>